<evidence type="ECO:0000313" key="2">
    <source>
        <dbReference type="Proteomes" id="UP000001514"/>
    </source>
</evidence>
<dbReference type="AlphaFoldDB" id="D8SEF7"/>
<reference evidence="1 2" key="1">
    <citation type="journal article" date="2011" name="Science">
        <title>The Selaginella genome identifies genetic changes associated with the evolution of vascular plants.</title>
        <authorList>
            <person name="Banks J.A."/>
            <person name="Nishiyama T."/>
            <person name="Hasebe M."/>
            <person name="Bowman J.L."/>
            <person name="Gribskov M."/>
            <person name="dePamphilis C."/>
            <person name="Albert V.A."/>
            <person name="Aono N."/>
            <person name="Aoyama T."/>
            <person name="Ambrose B.A."/>
            <person name="Ashton N.W."/>
            <person name="Axtell M.J."/>
            <person name="Barker E."/>
            <person name="Barker M.S."/>
            <person name="Bennetzen J.L."/>
            <person name="Bonawitz N.D."/>
            <person name="Chapple C."/>
            <person name="Cheng C."/>
            <person name="Correa L.G."/>
            <person name="Dacre M."/>
            <person name="DeBarry J."/>
            <person name="Dreyer I."/>
            <person name="Elias M."/>
            <person name="Engstrom E.M."/>
            <person name="Estelle M."/>
            <person name="Feng L."/>
            <person name="Finet C."/>
            <person name="Floyd S.K."/>
            <person name="Frommer W.B."/>
            <person name="Fujita T."/>
            <person name="Gramzow L."/>
            <person name="Gutensohn M."/>
            <person name="Harholt J."/>
            <person name="Hattori M."/>
            <person name="Heyl A."/>
            <person name="Hirai T."/>
            <person name="Hiwatashi Y."/>
            <person name="Ishikawa M."/>
            <person name="Iwata M."/>
            <person name="Karol K.G."/>
            <person name="Koehler B."/>
            <person name="Kolukisaoglu U."/>
            <person name="Kubo M."/>
            <person name="Kurata T."/>
            <person name="Lalonde S."/>
            <person name="Li K."/>
            <person name="Li Y."/>
            <person name="Litt A."/>
            <person name="Lyons E."/>
            <person name="Manning G."/>
            <person name="Maruyama T."/>
            <person name="Michael T.P."/>
            <person name="Mikami K."/>
            <person name="Miyazaki S."/>
            <person name="Morinaga S."/>
            <person name="Murata T."/>
            <person name="Mueller-Roeber B."/>
            <person name="Nelson D.R."/>
            <person name="Obara M."/>
            <person name="Oguri Y."/>
            <person name="Olmstead R.G."/>
            <person name="Onodera N."/>
            <person name="Petersen B.L."/>
            <person name="Pils B."/>
            <person name="Prigge M."/>
            <person name="Rensing S.A."/>
            <person name="Riano-Pachon D.M."/>
            <person name="Roberts A.W."/>
            <person name="Sato Y."/>
            <person name="Scheller H.V."/>
            <person name="Schulz B."/>
            <person name="Schulz C."/>
            <person name="Shakirov E.V."/>
            <person name="Shibagaki N."/>
            <person name="Shinohara N."/>
            <person name="Shippen D.E."/>
            <person name="Soerensen I."/>
            <person name="Sotooka R."/>
            <person name="Sugimoto N."/>
            <person name="Sugita M."/>
            <person name="Sumikawa N."/>
            <person name="Tanurdzic M."/>
            <person name="Theissen G."/>
            <person name="Ulvskov P."/>
            <person name="Wakazuki S."/>
            <person name="Weng J.K."/>
            <person name="Willats W.W."/>
            <person name="Wipf D."/>
            <person name="Wolf P.G."/>
            <person name="Yang L."/>
            <person name="Zimmer A.D."/>
            <person name="Zhu Q."/>
            <person name="Mitros T."/>
            <person name="Hellsten U."/>
            <person name="Loque D."/>
            <person name="Otillar R."/>
            <person name="Salamov A."/>
            <person name="Schmutz J."/>
            <person name="Shapiro H."/>
            <person name="Lindquist E."/>
            <person name="Lucas S."/>
            <person name="Rokhsar D."/>
            <person name="Grigoriev I.V."/>
        </authorList>
    </citation>
    <scope>NUCLEOTIDE SEQUENCE [LARGE SCALE GENOMIC DNA]</scope>
</reference>
<dbReference type="KEGG" id="smo:SELMODRAFT_421237"/>
<proteinExistence type="predicted"/>
<gene>
    <name evidence="1" type="ORF">SELMODRAFT_421237</name>
</gene>
<organism evidence="2">
    <name type="scientific">Selaginella moellendorffii</name>
    <name type="common">Spikemoss</name>
    <dbReference type="NCBI Taxonomy" id="88036"/>
    <lineage>
        <taxon>Eukaryota</taxon>
        <taxon>Viridiplantae</taxon>
        <taxon>Streptophyta</taxon>
        <taxon>Embryophyta</taxon>
        <taxon>Tracheophyta</taxon>
        <taxon>Lycopodiopsida</taxon>
        <taxon>Selaginellales</taxon>
        <taxon>Selaginellaceae</taxon>
        <taxon>Selaginella</taxon>
    </lineage>
</organism>
<sequence length="238" mass="26734">MKSKYGSIELLEESCKLGKYSARVVRGMIKGELGLRTKEKIWELRDGCRKAWELGFNSLRPVCIDKSLLELLDAVNQKAKGPLSQQKQKVYRGTHLLENKRNLARLERNLRRGTSQARPGLQIVQRGCYVMDPLSEPEVCVSQLFALMEAKVASLKAFHGIPLILNTLLSGSHRHPAHFNGTSETGAGFAKAFYLVPRHLLISQLLELDAPTPLIAVVVELYRLVKLQRGHGSFHKWG</sequence>
<protein>
    <submittedName>
        <fullName evidence="1">Uncharacterized protein</fullName>
    </submittedName>
</protein>
<dbReference type="HOGENOM" id="CLU_1167574_0_0_1"/>
<dbReference type="Gramene" id="EFJ17199">
    <property type="protein sequence ID" value="EFJ17199"/>
    <property type="gene ID" value="SELMODRAFT_421237"/>
</dbReference>
<name>D8SEF7_SELML</name>
<keyword evidence="2" id="KW-1185">Reference proteome</keyword>
<dbReference type="Proteomes" id="UP000001514">
    <property type="component" value="Unassembled WGS sequence"/>
</dbReference>
<dbReference type="EMBL" id="GL377615">
    <property type="protein sequence ID" value="EFJ17199.1"/>
    <property type="molecule type" value="Genomic_DNA"/>
</dbReference>
<accession>D8SEF7</accession>
<dbReference type="InParanoid" id="D8SEF7"/>
<evidence type="ECO:0000313" key="1">
    <source>
        <dbReference type="EMBL" id="EFJ17199.1"/>
    </source>
</evidence>